<dbReference type="EMBL" id="BAABJP010000003">
    <property type="protein sequence ID" value="GAA5147530.1"/>
    <property type="molecule type" value="Genomic_DNA"/>
</dbReference>
<evidence type="ECO:0008006" key="3">
    <source>
        <dbReference type="Google" id="ProtNLM"/>
    </source>
</evidence>
<dbReference type="RefSeq" id="WP_185064865.1">
    <property type="nucleotide sequence ID" value="NZ_BAABJP010000003.1"/>
</dbReference>
<dbReference type="Proteomes" id="UP001428817">
    <property type="component" value="Unassembled WGS sequence"/>
</dbReference>
<sequence length="98" mass="10625">MTESTRTTTAVEVTDMFTSELVAQVRGRSTDRLAQLRDQAKLIAGEQLPRSASVVGEQARSAGQRLKPVLVLGVIGMTAVVLRRRRRRGTGAHTGIKP</sequence>
<gene>
    <name evidence="1" type="ORF">GCM10023321_08510</name>
</gene>
<evidence type="ECO:0000313" key="2">
    <source>
        <dbReference type="Proteomes" id="UP001428817"/>
    </source>
</evidence>
<organism evidence="1 2">
    <name type="scientific">Pseudonocardia eucalypti</name>
    <dbReference type="NCBI Taxonomy" id="648755"/>
    <lineage>
        <taxon>Bacteria</taxon>
        <taxon>Bacillati</taxon>
        <taxon>Actinomycetota</taxon>
        <taxon>Actinomycetes</taxon>
        <taxon>Pseudonocardiales</taxon>
        <taxon>Pseudonocardiaceae</taxon>
        <taxon>Pseudonocardia</taxon>
    </lineage>
</organism>
<accession>A0ABP9PLR6</accession>
<name>A0ABP9PLR6_9PSEU</name>
<protein>
    <recommendedName>
        <fullName evidence="3">DUF3618 domain-containing protein</fullName>
    </recommendedName>
</protein>
<evidence type="ECO:0000313" key="1">
    <source>
        <dbReference type="EMBL" id="GAA5147530.1"/>
    </source>
</evidence>
<reference evidence="2" key="1">
    <citation type="journal article" date="2019" name="Int. J. Syst. Evol. Microbiol.">
        <title>The Global Catalogue of Microorganisms (GCM) 10K type strain sequencing project: providing services to taxonomists for standard genome sequencing and annotation.</title>
        <authorList>
            <consortium name="The Broad Institute Genomics Platform"/>
            <consortium name="The Broad Institute Genome Sequencing Center for Infectious Disease"/>
            <person name="Wu L."/>
            <person name="Ma J."/>
        </authorList>
    </citation>
    <scope>NUCLEOTIDE SEQUENCE [LARGE SCALE GENOMIC DNA]</scope>
    <source>
        <strain evidence="2">JCM 18303</strain>
    </source>
</reference>
<comment type="caution">
    <text evidence="1">The sequence shown here is derived from an EMBL/GenBank/DDBJ whole genome shotgun (WGS) entry which is preliminary data.</text>
</comment>
<keyword evidence="2" id="KW-1185">Reference proteome</keyword>
<proteinExistence type="predicted"/>